<comment type="similarity">
    <text evidence="1 5">Belongs to the FliD family.</text>
</comment>
<gene>
    <name evidence="8" type="ORF">SAMN05444401_1087</name>
</gene>
<dbReference type="PANTHER" id="PTHR30288">
    <property type="entry name" value="FLAGELLAR CAP/ASSEMBLY PROTEIN FLID"/>
    <property type="match status" value="1"/>
</dbReference>
<evidence type="ECO:0000256" key="1">
    <source>
        <dbReference type="ARBA" id="ARBA00009764"/>
    </source>
</evidence>
<evidence type="ECO:0000256" key="5">
    <source>
        <dbReference type="RuleBase" id="RU362066"/>
    </source>
</evidence>
<dbReference type="GO" id="GO:0071973">
    <property type="term" value="P:bacterial-type flagellum-dependent cell motility"/>
    <property type="evidence" value="ECO:0007669"/>
    <property type="project" value="TreeGrafter"/>
</dbReference>
<dbReference type="Proteomes" id="UP000184080">
    <property type="component" value="Unassembled WGS sequence"/>
</dbReference>
<keyword evidence="9" id="KW-1185">Reference proteome</keyword>
<evidence type="ECO:0000259" key="7">
    <source>
        <dbReference type="Pfam" id="PF07195"/>
    </source>
</evidence>
<proteinExistence type="inferred from homology"/>
<feature type="coiled-coil region" evidence="5">
    <location>
        <begin position="564"/>
        <end position="609"/>
    </location>
</feature>
<name>A0A1M6CDH0_9CLOT</name>
<comment type="function">
    <text evidence="5">Required for morphogenesis and for the elongation of the flagellar filament by facilitating polymerization of the flagellin monomers at the tip of growing filament. Forms a capping structure, which prevents flagellin subunits (transported through the central channel of the flagellum) from leaking out without polymerization at the distal end.</text>
</comment>
<keyword evidence="8" id="KW-0969">Cilium</keyword>
<evidence type="ECO:0000313" key="9">
    <source>
        <dbReference type="Proteomes" id="UP000184080"/>
    </source>
</evidence>
<keyword evidence="5" id="KW-0964">Secreted</keyword>
<dbReference type="EMBL" id="FQZO01000001">
    <property type="protein sequence ID" value="SHI59062.1"/>
    <property type="molecule type" value="Genomic_DNA"/>
</dbReference>
<evidence type="ECO:0000256" key="3">
    <source>
        <dbReference type="ARBA" id="ARBA00023054"/>
    </source>
</evidence>
<sequence length="620" mass="68265">MNINGVGSGSSGTDYSRITGLATGMDIDGMVKGMLARDRARMDKVGQDRQYLQWQQEAYVDIIKDLKDFNNYFDILKADNMIGSSNYTGTKVVSSKENVLNATTLPGAVKGLYEVKVANLAESAKAQGSFSPLNSGKITNTNGADWQNKTITFSVDGKEIKITLDNMVNPDGSAAATTLDGIVQKIQEKINTTELKDKLTLSAENGTIHFQGAGSQDIVLKDTTLKNLAALKDKSITSFNRNSKLSDLGITAGNFRVTVKGTEFTVNIDNTKSIDDIVTDIKNTQLPSGESLGNFINVSFSDLTKKLTIESKYTGSKEALTITSGTSNFADKTGLTGEFTGINAKVSIKAPGENAFVEVEKESNNFNIDGMSYNLIKPTGDESIELTVTSDATASVDKFKKFIEKYNALVEKINTKVSEKKEYKFKPLTEEQRKSMKEDEIKSWEEKAKQGMLKRDGDLSQILSDLRSAVYNAVEGSGITMTELGITTTSKYMDGGKLEIDETKLKAALENKGDLVQKLFTQTGDKYESQGVFTRFKKIINDNIGFDGTLIKKAGSKDTRWVSENDLSKRITEKNTVLKDLERKFFVKQEALYRRFATLEKNMNSLNSQSNWLYSQMGAS</sequence>
<evidence type="ECO:0000313" key="8">
    <source>
        <dbReference type="EMBL" id="SHI59062.1"/>
    </source>
</evidence>
<evidence type="ECO:0000256" key="2">
    <source>
        <dbReference type="ARBA" id="ARBA00011255"/>
    </source>
</evidence>
<evidence type="ECO:0000259" key="6">
    <source>
        <dbReference type="Pfam" id="PF02465"/>
    </source>
</evidence>
<evidence type="ECO:0000256" key="4">
    <source>
        <dbReference type="ARBA" id="ARBA00023143"/>
    </source>
</evidence>
<dbReference type="OrthoDB" id="9776025at2"/>
<dbReference type="AlphaFoldDB" id="A0A1M6CDH0"/>
<dbReference type="RefSeq" id="WP_083599746.1">
    <property type="nucleotide sequence ID" value="NZ_FQZO01000001.1"/>
</dbReference>
<dbReference type="STRING" id="1121298.SAMN05444401_1087"/>
<dbReference type="GO" id="GO:0007155">
    <property type="term" value="P:cell adhesion"/>
    <property type="evidence" value="ECO:0007669"/>
    <property type="project" value="InterPro"/>
</dbReference>
<dbReference type="InterPro" id="IPR040026">
    <property type="entry name" value="FliD"/>
</dbReference>
<dbReference type="GO" id="GO:0005576">
    <property type="term" value="C:extracellular region"/>
    <property type="evidence" value="ECO:0007669"/>
    <property type="project" value="UniProtKB-SubCell"/>
</dbReference>
<organism evidence="8 9">
    <name type="scientific">Clostridium amylolyticum</name>
    <dbReference type="NCBI Taxonomy" id="1121298"/>
    <lineage>
        <taxon>Bacteria</taxon>
        <taxon>Bacillati</taxon>
        <taxon>Bacillota</taxon>
        <taxon>Clostridia</taxon>
        <taxon>Eubacteriales</taxon>
        <taxon>Clostridiaceae</taxon>
        <taxon>Clostridium</taxon>
    </lineage>
</organism>
<keyword evidence="4 5" id="KW-0975">Bacterial flagellum</keyword>
<dbReference type="InterPro" id="IPR010809">
    <property type="entry name" value="FliD_C"/>
</dbReference>
<dbReference type="GO" id="GO:0009421">
    <property type="term" value="C:bacterial-type flagellum filament cap"/>
    <property type="evidence" value="ECO:0007669"/>
    <property type="project" value="InterPro"/>
</dbReference>
<reference evidence="8 9" key="1">
    <citation type="submission" date="2016-11" db="EMBL/GenBank/DDBJ databases">
        <authorList>
            <person name="Jaros S."/>
            <person name="Januszkiewicz K."/>
            <person name="Wedrychowicz H."/>
        </authorList>
    </citation>
    <scope>NUCLEOTIDE SEQUENCE [LARGE SCALE GENOMIC DNA]</scope>
    <source>
        <strain evidence="8 9">DSM 21864</strain>
    </source>
</reference>
<dbReference type="InterPro" id="IPR003481">
    <property type="entry name" value="FliD_N"/>
</dbReference>
<accession>A0A1M6CDH0</accession>
<dbReference type="GO" id="GO:0009424">
    <property type="term" value="C:bacterial-type flagellum hook"/>
    <property type="evidence" value="ECO:0007669"/>
    <property type="project" value="UniProtKB-UniRule"/>
</dbReference>
<keyword evidence="8" id="KW-0282">Flagellum</keyword>
<comment type="subcellular location">
    <subcellularLocation>
        <location evidence="5">Secreted</location>
    </subcellularLocation>
    <subcellularLocation>
        <location evidence="5">Bacterial flagellum</location>
    </subcellularLocation>
</comment>
<keyword evidence="3 5" id="KW-0175">Coiled coil</keyword>
<dbReference type="Pfam" id="PF07195">
    <property type="entry name" value="FliD_C"/>
    <property type="match status" value="1"/>
</dbReference>
<feature type="domain" description="Flagellar hook-associated protein 2 N-terminal" evidence="6">
    <location>
        <begin position="23"/>
        <end position="123"/>
    </location>
</feature>
<dbReference type="Pfam" id="PF02465">
    <property type="entry name" value="FliD_N"/>
    <property type="match status" value="1"/>
</dbReference>
<feature type="domain" description="Flagellar hook-associated protein 2 C-terminal" evidence="7">
    <location>
        <begin position="343"/>
        <end position="608"/>
    </location>
</feature>
<comment type="subunit">
    <text evidence="2 5">Homopentamer.</text>
</comment>
<keyword evidence="8" id="KW-0966">Cell projection</keyword>
<protein>
    <recommendedName>
        <fullName evidence="5">Flagellar hook-associated protein 2</fullName>
        <shortName evidence="5">HAP2</shortName>
    </recommendedName>
    <alternativeName>
        <fullName evidence="5">Flagellar cap protein</fullName>
    </alternativeName>
</protein>
<dbReference type="PANTHER" id="PTHR30288:SF0">
    <property type="entry name" value="FLAGELLAR HOOK-ASSOCIATED PROTEIN 2"/>
    <property type="match status" value="1"/>
</dbReference>